<dbReference type="SUPFAM" id="SSF56672">
    <property type="entry name" value="DNA/RNA polymerases"/>
    <property type="match status" value="1"/>
</dbReference>
<evidence type="ECO:0000256" key="1">
    <source>
        <dbReference type="SAM" id="MobiDB-lite"/>
    </source>
</evidence>
<evidence type="ECO:0000313" key="2">
    <source>
        <dbReference type="EMBL" id="SGZ28492.1"/>
    </source>
</evidence>
<keyword evidence="3" id="KW-1185">Reference proteome</keyword>
<sequence>MSDSSTASTPMVPNRQLEPSLAEPSKLARTRYMQAIGCLLYAATGTHPDISYAVSYLARFSARPTPKHWTAIKTVFRYLRGTTTLGLHYTSEQGKFSGFTGYSDADWGACTTSSRSTMGYSFHLAGSVISWSSKVQNRVADSTTDAEYLALSHASKEAGHLQELLLELGIDTQAPIQLYGDNQGALALAKSPTLHHRSRHIHIREHFVRDQVRLGTIRVDYVDTKTMVAEIFTKALGPLVFKVHREMLNSIHSCLD</sequence>
<dbReference type="AlphaFoldDB" id="A0A2X0PNC4"/>
<dbReference type="EMBL" id="FQNC01000089">
    <property type="protein sequence ID" value="SGZ28492.1"/>
    <property type="molecule type" value="Genomic_DNA"/>
</dbReference>
<name>A0A2X0PNC4_9BASI</name>
<dbReference type="Proteomes" id="UP000249464">
    <property type="component" value="Unassembled WGS sequence"/>
</dbReference>
<dbReference type="PANTHER" id="PTHR11439">
    <property type="entry name" value="GAG-POL-RELATED RETROTRANSPOSON"/>
    <property type="match status" value="1"/>
</dbReference>
<dbReference type="InterPro" id="IPR043502">
    <property type="entry name" value="DNA/RNA_pol_sf"/>
</dbReference>
<proteinExistence type="predicted"/>
<gene>
    <name evidence="2" type="primary">BQ5605_C027g10353</name>
    <name evidence="2" type="ORF">BQ5605_C027G10353</name>
</gene>
<organism evidence="2 3">
    <name type="scientific">Microbotryum silenes-dioicae</name>
    <dbReference type="NCBI Taxonomy" id="796604"/>
    <lineage>
        <taxon>Eukaryota</taxon>
        <taxon>Fungi</taxon>
        <taxon>Dikarya</taxon>
        <taxon>Basidiomycota</taxon>
        <taxon>Pucciniomycotina</taxon>
        <taxon>Microbotryomycetes</taxon>
        <taxon>Microbotryales</taxon>
        <taxon>Microbotryaceae</taxon>
        <taxon>Microbotryum</taxon>
    </lineage>
</organism>
<evidence type="ECO:0000313" key="3">
    <source>
        <dbReference type="Proteomes" id="UP000249464"/>
    </source>
</evidence>
<dbReference type="PANTHER" id="PTHR11439:SF483">
    <property type="entry name" value="PEPTIDE SYNTHASE GLIP-LIKE, PUTATIVE (AFU_ORTHOLOGUE AFUA_3G12920)-RELATED"/>
    <property type="match status" value="1"/>
</dbReference>
<feature type="compositionally biased region" description="Polar residues" evidence="1">
    <location>
        <begin position="1"/>
        <end position="11"/>
    </location>
</feature>
<dbReference type="CDD" id="cd09272">
    <property type="entry name" value="RNase_HI_RT_Ty1"/>
    <property type="match status" value="1"/>
</dbReference>
<feature type="region of interest" description="Disordered" evidence="1">
    <location>
        <begin position="1"/>
        <end position="23"/>
    </location>
</feature>
<accession>A0A2X0PNC4</accession>
<reference evidence="2 3" key="1">
    <citation type="submission" date="2016-11" db="EMBL/GenBank/DDBJ databases">
        <authorList>
            <person name="Jaros S."/>
            <person name="Januszkiewicz K."/>
            <person name="Wedrychowicz H."/>
        </authorList>
    </citation>
    <scope>NUCLEOTIDE SEQUENCE [LARGE SCALE GENOMIC DNA]</scope>
</reference>
<protein>
    <submittedName>
        <fullName evidence="2">BQ5605_C027g10353 protein</fullName>
    </submittedName>
</protein>